<sequence length="76" mass="8919">DITKNYKYMYLCCGSVVVLSSIWLFIGNFINYRLLERERKQEEAYKPTDREEQEQTETNADTDAEAAQQLCEDKDG</sequence>
<dbReference type="EMBL" id="JAMKFB020000004">
    <property type="protein sequence ID" value="KAL0196576.1"/>
    <property type="molecule type" value="Genomic_DNA"/>
</dbReference>
<feature type="transmembrane region" description="Helical" evidence="2">
    <location>
        <begin position="6"/>
        <end position="30"/>
    </location>
</feature>
<evidence type="ECO:0000256" key="2">
    <source>
        <dbReference type="SAM" id="Phobius"/>
    </source>
</evidence>
<accession>A0ABD0RFF5</accession>
<gene>
    <name evidence="3" type="ORF">M9458_010148</name>
</gene>
<evidence type="ECO:0000313" key="4">
    <source>
        <dbReference type="Proteomes" id="UP001529510"/>
    </source>
</evidence>
<reference evidence="3 4" key="1">
    <citation type="submission" date="2024-05" db="EMBL/GenBank/DDBJ databases">
        <title>Genome sequencing and assembly of Indian major carp, Cirrhinus mrigala (Hamilton, 1822).</title>
        <authorList>
            <person name="Mohindra V."/>
            <person name="Chowdhury L.M."/>
            <person name="Lal K."/>
            <person name="Jena J.K."/>
        </authorList>
    </citation>
    <scope>NUCLEOTIDE SEQUENCE [LARGE SCALE GENOMIC DNA]</scope>
    <source>
        <strain evidence="3">CM1030</strain>
        <tissue evidence="3">Blood</tissue>
    </source>
</reference>
<keyword evidence="2" id="KW-1133">Transmembrane helix</keyword>
<name>A0ABD0RFF5_CIRMR</name>
<feature type="compositionally biased region" description="Basic and acidic residues" evidence="1">
    <location>
        <begin position="41"/>
        <end position="50"/>
    </location>
</feature>
<proteinExistence type="predicted"/>
<feature type="compositionally biased region" description="Acidic residues" evidence="1">
    <location>
        <begin position="51"/>
        <end position="64"/>
    </location>
</feature>
<feature type="non-terminal residue" evidence="3">
    <location>
        <position position="76"/>
    </location>
</feature>
<organism evidence="3 4">
    <name type="scientific">Cirrhinus mrigala</name>
    <name type="common">Mrigala</name>
    <dbReference type="NCBI Taxonomy" id="683832"/>
    <lineage>
        <taxon>Eukaryota</taxon>
        <taxon>Metazoa</taxon>
        <taxon>Chordata</taxon>
        <taxon>Craniata</taxon>
        <taxon>Vertebrata</taxon>
        <taxon>Euteleostomi</taxon>
        <taxon>Actinopterygii</taxon>
        <taxon>Neopterygii</taxon>
        <taxon>Teleostei</taxon>
        <taxon>Ostariophysi</taxon>
        <taxon>Cypriniformes</taxon>
        <taxon>Cyprinidae</taxon>
        <taxon>Labeoninae</taxon>
        <taxon>Labeonini</taxon>
        <taxon>Cirrhinus</taxon>
    </lineage>
</organism>
<dbReference type="AlphaFoldDB" id="A0ABD0RFF5"/>
<evidence type="ECO:0000256" key="1">
    <source>
        <dbReference type="SAM" id="MobiDB-lite"/>
    </source>
</evidence>
<feature type="non-terminal residue" evidence="3">
    <location>
        <position position="1"/>
    </location>
</feature>
<keyword evidence="2" id="KW-0472">Membrane</keyword>
<comment type="caution">
    <text evidence="3">The sequence shown here is derived from an EMBL/GenBank/DDBJ whole genome shotgun (WGS) entry which is preliminary data.</text>
</comment>
<evidence type="ECO:0000313" key="3">
    <source>
        <dbReference type="EMBL" id="KAL0196576.1"/>
    </source>
</evidence>
<feature type="region of interest" description="Disordered" evidence="1">
    <location>
        <begin position="41"/>
        <end position="76"/>
    </location>
</feature>
<dbReference type="Proteomes" id="UP001529510">
    <property type="component" value="Unassembled WGS sequence"/>
</dbReference>
<keyword evidence="2" id="KW-0812">Transmembrane</keyword>
<protein>
    <submittedName>
        <fullName evidence="3">Uncharacterized protein</fullName>
    </submittedName>
</protein>
<keyword evidence="4" id="KW-1185">Reference proteome</keyword>